<dbReference type="GO" id="GO:0005770">
    <property type="term" value="C:late endosome"/>
    <property type="evidence" value="ECO:0007669"/>
    <property type="project" value="TreeGrafter"/>
</dbReference>
<dbReference type="EMBL" id="ML005409">
    <property type="protein sequence ID" value="RKP18624.1"/>
    <property type="molecule type" value="Genomic_DNA"/>
</dbReference>
<dbReference type="GO" id="GO:0007034">
    <property type="term" value="P:vacuolar transport"/>
    <property type="evidence" value="ECO:0007669"/>
    <property type="project" value="TreeGrafter"/>
</dbReference>
<dbReference type="GO" id="GO:0005794">
    <property type="term" value="C:Golgi apparatus"/>
    <property type="evidence" value="ECO:0007669"/>
    <property type="project" value="TreeGrafter"/>
</dbReference>
<dbReference type="PANTHER" id="PTHR21481">
    <property type="entry name" value="PROTEIN CLEC16A"/>
    <property type="match status" value="1"/>
</dbReference>
<reference evidence="4" key="1">
    <citation type="journal article" date="2018" name="Nat. Microbiol.">
        <title>Leveraging single-cell genomics to expand the fungal tree of life.</title>
        <authorList>
            <person name="Ahrendt S.R."/>
            <person name="Quandt C.A."/>
            <person name="Ciobanu D."/>
            <person name="Clum A."/>
            <person name="Salamov A."/>
            <person name="Andreopoulos B."/>
            <person name="Cheng J.F."/>
            <person name="Woyke T."/>
            <person name="Pelin A."/>
            <person name="Henrissat B."/>
            <person name="Reynolds N.K."/>
            <person name="Benny G.L."/>
            <person name="Smith M.E."/>
            <person name="James T.Y."/>
            <person name="Grigoriev I.V."/>
        </authorList>
    </citation>
    <scope>NUCLEOTIDE SEQUENCE [LARGE SCALE GENOMIC DNA]</scope>
    <source>
        <strain evidence="4">CSF55</strain>
    </source>
</reference>
<protein>
    <recommendedName>
        <fullName evidence="2">FPL domain-containing protein</fullName>
    </recommendedName>
</protein>
<gene>
    <name evidence="3" type="ORF">ROZALSC1DRAFT_23045</name>
</gene>
<dbReference type="PANTHER" id="PTHR21481:SF0">
    <property type="entry name" value="PROTEIN CLEC16A"/>
    <property type="match status" value="1"/>
</dbReference>
<proteinExistence type="predicted"/>
<dbReference type="Pfam" id="PF09758">
    <property type="entry name" value="FPL"/>
    <property type="match status" value="1"/>
</dbReference>
<dbReference type="InterPro" id="IPR019155">
    <property type="entry name" value="CLEC16A/TT9_N"/>
</dbReference>
<dbReference type="GO" id="GO:0006914">
    <property type="term" value="P:autophagy"/>
    <property type="evidence" value="ECO:0007669"/>
    <property type="project" value="UniProtKB-KW"/>
</dbReference>
<keyword evidence="1" id="KW-0072">Autophagy</keyword>
<evidence type="ECO:0000259" key="2">
    <source>
        <dbReference type="Pfam" id="PF09758"/>
    </source>
</evidence>
<dbReference type="Proteomes" id="UP000281549">
    <property type="component" value="Unassembled WGS sequence"/>
</dbReference>
<dbReference type="GO" id="GO:1901096">
    <property type="term" value="P:regulation of autophagosome maturation"/>
    <property type="evidence" value="ECO:0007669"/>
    <property type="project" value="TreeGrafter"/>
</dbReference>
<sequence length="194" mass="22591">MHYLRIFSGISHKIRPCLIYFHFSIFSISSKTDPPSPASSIYNFLKIFSVLILQLRELSDPEHEYDDGEIKEIFNKIIDHLIWSDRNEYPNSRGSTIFESFIEKKGHLDLLSCMLLGEYQGLVLKVFHVLYENLRNTECLYFLMSNNIVNSIIQLSCIDEEAFGFQLAILKSFSLRLNVETIPFFHVKVLTSKL</sequence>
<dbReference type="GO" id="GO:0016197">
    <property type="term" value="P:endosomal transport"/>
    <property type="evidence" value="ECO:0007669"/>
    <property type="project" value="TreeGrafter"/>
</dbReference>
<organism evidence="3 4">
    <name type="scientific">Rozella allomycis (strain CSF55)</name>
    <dbReference type="NCBI Taxonomy" id="988480"/>
    <lineage>
        <taxon>Eukaryota</taxon>
        <taxon>Fungi</taxon>
        <taxon>Fungi incertae sedis</taxon>
        <taxon>Cryptomycota</taxon>
        <taxon>Cryptomycota incertae sedis</taxon>
        <taxon>Rozella</taxon>
    </lineage>
</organism>
<dbReference type="AlphaFoldDB" id="A0A4P9YH15"/>
<evidence type="ECO:0000256" key="1">
    <source>
        <dbReference type="ARBA" id="ARBA00023006"/>
    </source>
</evidence>
<evidence type="ECO:0000313" key="3">
    <source>
        <dbReference type="EMBL" id="RKP18624.1"/>
    </source>
</evidence>
<feature type="domain" description="FPL" evidence="2">
    <location>
        <begin position="76"/>
        <end position="187"/>
    </location>
</feature>
<dbReference type="InterPro" id="IPR039272">
    <property type="entry name" value="CLEC16A/TT9"/>
</dbReference>
<evidence type="ECO:0000313" key="4">
    <source>
        <dbReference type="Proteomes" id="UP000281549"/>
    </source>
</evidence>
<name>A0A4P9YH15_ROZAC</name>
<accession>A0A4P9YH15</accession>